<dbReference type="PROSITE" id="PS51450">
    <property type="entry name" value="LRR"/>
    <property type="match status" value="1"/>
</dbReference>
<keyword evidence="4" id="KW-1185">Reference proteome</keyword>
<feature type="region of interest" description="Disordered" evidence="2">
    <location>
        <begin position="237"/>
        <end position="268"/>
    </location>
</feature>
<organism evidence="4 5">
    <name type="scientific">Lingula anatina</name>
    <name type="common">Brachiopod</name>
    <name type="synonym">Lingula unguis</name>
    <dbReference type="NCBI Taxonomy" id="7574"/>
    <lineage>
        <taxon>Eukaryota</taxon>
        <taxon>Metazoa</taxon>
        <taxon>Spiralia</taxon>
        <taxon>Lophotrochozoa</taxon>
        <taxon>Brachiopoda</taxon>
        <taxon>Linguliformea</taxon>
        <taxon>Lingulata</taxon>
        <taxon>Lingulida</taxon>
        <taxon>Linguloidea</taxon>
        <taxon>Lingulidae</taxon>
        <taxon>Lingula</taxon>
    </lineage>
</organism>
<dbReference type="PROSITE" id="PS00018">
    <property type="entry name" value="EF_HAND_1"/>
    <property type="match status" value="2"/>
</dbReference>
<protein>
    <submittedName>
        <fullName evidence="5">Leucine-rich repeat-containing protein 74A</fullName>
    </submittedName>
</protein>
<feature type="compositionally biased region" description="Acidic residues" evidence="2">
    <location>
        <begin position="145"/>
        <end position="158"/>
    </location>
</feature>
<dbReference type="PANTHER" id="PTHR24114:SF2">
    <property type="entry name" value="F-BOX DOMAIN-CONTAINING PROTEIN-RELATED"/>
    <property type="match status" value="1"/>
</dbReference>
<dbReference type="PANTHER" id="PTHR24114">
    <property type="entry name" value="LEUCINE RICH REPEAT FAMILY PROTEIN"/>
    <property type="match status" value="1"/>
</dbReference>
<dbReference type="InterPro" id="IPR052394">
    <property type="entry name" value="LRR-containing"/>
</dbReference>
<dbReference type="InParanoid" id="A0A1S3KBW3"/>
<dbReference type="SUPFAM" id="SSF47473">
    <property type="entry name" value="EF-hand"/>
    <property type="match status" value="1"/>
</dbReference>
<accession>A0A1S3KBW3</accession>
<feature type="compositionally biased region" description="Polar residues" evidence="2">
    <location>
        <begin position="94"/>
        <end position="103"/>
    </location>
</feature>
<evidence type="ECO:0000313" key="5">
    <source>
        <dbReference type="RefSeq" id="XP_013419929.1"/>
    </source>
</evidence>
<evidence type="ECO:0000313" key="4">
    <source>
        <dbReference type="Proteomes" id="UP000085678"/>
    </source>
</evidence>
<reference evidence="5" key="1">
    <citation type="submission" date="2025-08" db="UniProtKB">
        <authorList>
            <consortium name="RefSeq"/>
        </authorList>
    </citation>
    <scope>IDENTIFICATION</scope>
    <source>
        <tissue evidence="5">Gonads</tissue>
    </source>
</reference>
<dbReference type="Pfam" id="PF13516">
    <property type="entry name" value="LRR_6"/>
    <property type="match status" value="5"/>
</dbReference>
<dbReference type="PROSITE" id="PS50222">
    <property type="entry name" value="EF_HAND_2"/>
    <property type="match status" value="1"/>
</dbReference>
<dbReference type="AlphaFoldDB" id="A0A1S3KBW3"/>
<dbReference type="Gene3D" id="3.80.10.10">
    <property type="entry name" value="Ribonuclease Inhibitor"/>
    <property type="match status" value="3"/>
</dbReference>
<dbReference type="SMART" id="SM00368">
    <property type="entry name" value="LRR_RI"/>
    <property type="match status" value="7"/>
</dbReference>
<gene>
    <name evidence="5" type="primary">LOC106180481</name>
</gene>
<dbReference type="InterPro" id="IPR001611">
    <property type="entry name" value="Leu-rich_rpt"/>
</dbReference>
<evidence type="ECO:0000256" key="1">
    <source>
        <dbReference type="ARBA" id="ARBA00022837"/>
    </source>
</evidence>
<dbReference type="RefSeq" id="XP_013419929.1">
    <property type="nucleotide sequence ID" value="XM_013564475.2"/>
</dbReference>
<proteinExistence type="predicted"/>
<feature type="compositionally biased region" description="Low complexity" evidence="2">
    <location>
        <begin position="46"/>
        <end position="64"/>
    </location>
</feature>
<dbReference type="CDD" id="cd00051">
    <property type="entry name" value="EFh"/>
    <property type="match status" value="1"/>
</dbReference>
<feature type="region of interest" description="Disordered" evidence="2">
    <location>
        <begin position="204"/>
        <end position="223"/>
    </location>
</feature>
<feature type="compositionally biased region" description="Basic and acidic residues" evidence="2">
    <location>
        <begin position="250"/>
        <end position="268"/>
    </location>
</feature>
<dbReference type="InterPro" id="IPR002048">
    <property type="entry name" value="EF_hand_dom"/>
</dbReference>
<dbReference type="InterPro" id="IPR018247">
    <property type="entry name" value="EF_Hand_1_Ca_BS"/>
</dbReference>
<keyword evidence="1" id="KW-0106">Calcium</keyword>
<evidence type="ECO:0000259" key="3">
    <source>
        <dbReference type="PROSITE" id="PS50222"/>
    </source>
</evidence>
<dbReference type="Proteomes" id="UP000085678">
    <property type="component" value="Unplaced"/>
</dbReference>
<evidence type="ECO:0000256" key="2">
    <source>
        <dbReference type="SAM" id="MobiDB-lite"/>
    </source>
</evidence>
<feature type="compositionally biased region" description="Basic and acidic residues" evidence="2">
    <location>
        <begin position="159"/>
        <end position="173"/>
    </location>
</feature>
<dbReference type="GO" id="GO:0005509">
    <property type="term" value="F:calcium ion binding"/>
    <property type="evidence" value="ECO:0007669"/>
    <property type="project" value="InterPro"/>
</dbReference>
<dbReference type="KEGG" id="lak:106180481"/>
<dbReference type="InterPro" id="IPR011992">
    <property type="entry name" value="EF-hand-dom_pair"/>
</dbReference>
<dbReference type="InterPro" id="IPR032675">
    <property type="entry name" value="LRR_dom_sf"/>
</dbReference>
<sequence length="700" mass="77888">MFSGSPPQRAKSSYQRKVIKRQGKDDSSIDLNHNQRCSRHSHSRDSLASSSKSSLSAGIGSSSSYVDQRYNVGDPLPDILIRPITATPGGYKSQRGQHQQRAKSSYGKLRSTIPSAKSKGEASARRKSASPQAWSVTELKGTGADADDEEEEDEEQEDDNKPKTQRPEDHELYVRPPSWPIEEGILPQAILDRQLVTENGLEEETADDMLGASFGSEERPQTPSTLYREAFEAWLEGPPQESDEYDTDLEDAKVPKPKEKEDSTGKRTYEEKCKQTGVVPVSYIVKNLGERHLKMCHHYLGGPATKPLAAAFKVNTVTEMVDLTDNYLEGLGGMALAKMLEENHFIVQMNVSENFIGLRGCRAFADMLQINTTLKTLVLKENHLTDACAKLLGEALKNNESLTSLDLSHNEIGEVGGVHLASGLTVNESVIDLDLSWNSICRKGAVALANCLKVNNTIEILDLSWNGFAYHGCFALMRSLKVNTRLRVLDLSNNRLNAQAAQKFGLGLAKNTGIETLMLNMNHIGEQGLEYIVKAVSSNPKIKLLGLEDITLSPNIYLKIKELEESRDIIIMHSGIGGYGRSMMADTVLTVFDRFIKENEMGMEDLFLQFDKDKSGDITVDEMKYGLKEAGLRLTNNQLDILLGELDRDRNGTLEKHEVLGGKLLMESKGKRRELQNMGWSFEEERRARGVTMKWEGMTL</sequence>
<feature type="region of interest" description="Disordered" evidence="2">
    <location>
        <begin position="1"/>
        <end position="180"/>
    </location>
</feature>
<dbReference type="Pfam" id="PF13405">
    <property type="entry name" value="EF-hand_6"/>
    <property type="match status" value="1"/>
</dbReference>
<dbReference type="GeneID" id="106180481"/>
<feature type="domain" description="EF-hand" evidence="3">
    <location>
        <begin position="598"/>
        <end position="633"/>
    </location>
</feature>
<name>A0A1S3KBW3_LINAN</name>
<dbReference type="Gene3D" id="1.10.238.10">
    <property type="entry name" value="EF-hand"/>
    <property type="match status" value="1"/>
</dbReference>
<dbReference type="SUPFAM" id="SSF52047">
    <property type="entry name" value="RNI-like"/>
    <property type="match status" value="1"/>
</dbReference>
<dbReference type="OrthoDB" id="120976at2759"/>